<feature type="chain" id="PRO_5037747843" description="receptor protein-tyrosine kinase" evidence="17">
    <location>
        <begin position="22"/>
        <end position="934"/>
    </location>
</feature>
<feature type="domain" description="Fibronectin type-III" evidence="19">
    <location>
        <begin position="444"/>
        <end position="536"/>
    </location>
</feature>
<dbReference type="GO" id="GO:0005886">
    <property type="term" value="C:plasma membrane"/>
    <property type="evidence" value="ECO:0007669"/>
    <property type="project" value="InterPro"/>
</dbReference>
<evidence type="ECO:0000313" key="21">
    <source>
        <dbReference type="EnsemblMetazoa" id="XP_020914523.1"/>
    </source>
</evidence>
<evidence type="ECO:0000256" key="17">
    <source>
        <dbReference type="SAM" id="SignalP"/>
    </source>
</evidence>
<dbReference type="SMART" id="SM00219">
    <property type="entry name" value="TyrKc"/>
    <property type="match status" value="1"/>
</dbReference>
<dbReference type="InterPro" id="IPR050449">
    <property type="entry name" value="Ephrin_rcpt_TKs"/>
</dbReference>
<evidence type="ECO:0000256" key="6">
    <source>
        <dbReference type="ARBA" id="ARBA00022741"/>
    </source>
</evidence>
<dbReference type="Gene3D" id="2.60.40.10">
    <property type="entry name" value="Immunoglobulins"/>
    <property type="match status" value="2"/>
</dbReference>
<accession>A0A913Y519</accession>
<dbReference type="GeneID" id="110252100"/>
<dbReference type="OrthoDB" id="5957492at2759"/>
<dbReference type="FunFam" id="1.10.510.10:FF:000554">
    <property type="entry name" value="Predicted protein"/>
    <property type="match status" value="1"/>
</dbReference>
<dbReference type="GO" id="GO:0030425">
    <property type="term" value="C:dendrite"/>
    <property type="evidence" value="ECO:0007669"/>
    <property type="project" value="TreeGrafter"/>
</dbReference>
<dbReference type="CDD" id="cd00192">
    <property type="entry name" value="PTKc"/>
    <property type="match status" value="1"/>
</dbReference>
<protein>
    <recommendedName>
        <fullName evidence="2">receptor protein-tyrosine kinase</fullName>
        <ecNumber evidence="2">2.7.10.1</ecNumber>
    </recommendedName>
</protein>
<evidence type="ECO:0000256" key="10">
    <source>
        <dbReference type="ARBA" id="ARBA00023136"/>
    </source>
</evidence>
<proteinExistence type="predicted"/>
<feature type="active site" description="Proton acceptor" evidence="13">
    <location>
        <position position="777"/>
    </location>
</feature>
<keyword evidence="11" id="KW-0829">Tyrosine-protein kinase</keyword>
<evidence type="ECO:0000256" key="11">
    <source>
        <dbReference type="ARBA" id="ARBA00023137"/>
    </source>
</evidence>
<evidence type="ECO:0000313" key="22">
    <source>
        <dbReference type="Proteomes" id="UP000887567"/>
    </source>
</evidence>
<keyword evidence="12" id="KW-0675">Receptor</keyword>
<dbReference type="Pfam" id="PF01404">
    <property type="entry name" value="Ephrin_lbd"/>
    <property type="match status" value="1"/>
</dbReference>
<dbReference type="PROSITE" id="PS50853">
    <property type="entry name" value="FN3"/>
    <property type="match status" value="2"/>
</dbReference>
<evidence type="ECO:0000256" key="8">
    <source>
        <dbReference type="ARBA" id="ARBA00022840"/>
    </source>
</evidence>
<feature type="domain" description="Protein kinase" evidence="18">
    <location>
        <begin position="634"/>
        <end position="911"/>
    </location>
</feature>
<feature type="domain" description="Eph LBD" evidence="20">
    <location>
        <begin position="1"/>
        <end position="203"/>
    </location>
</feature>
<dbReference type="Gene3D" id="2.60.40.1770">
    <property type="entry name" value="ephrin a2 ectodomain"/>
    <property type="match status" value="1"/>
</dbReference>
<organism evidence="21 22">
    <name type="scientific">Exaiptasia diaphana</name>
    <name type="common">Tropical sea anemone</name>
    <name type="synonym">Aiptasia pulchella</name>
    <dbReference type="NCBI Taxonomy" id="2652724"/>
    <lineage>
        <taxon>Eukaryota</taxon>
        <taxon>Metazoa</taxon>
        <taxon>Cnidaria</taxon>
        <taxon>Anthozoa</taxon>
        <taxon>Hexacorallia</taxon>
        <taxon>Actiniaria</taxon>
        <taxon>Aiptasiidae</taxon>
        <taxon>Exaiptasia</taxon>
    </lineage>
</organism>
<dbReference type="InterPro" id="IPR003961">
    <property type="entry name" value="FN3_dom"/>
</dbReference>
<feature type="signal peptide" evidence="17">
    <location>
        <begin position="1"/>
        <end position="21"/>
    </location>
</feature>
<dbReference type="InterPro" id="IPR008979">
    <property type="entry name" value="Galactose-bd-like_sf"/>
</dbReference>
<evidence type="ECO:0000256" key="15">
    <source>
        <dbReference type="PIRSR" id="PIRSR000666-3"/>
    </source>
</evidence>
<dbReference type="SMART" id="SM01411">
    <property type="entry name" value="Ephrin_rec_like"/>
    <property type="match status" value="1"/>
</dbReference>
<dbReference type="PANTHER" id="PTHR46877:SF14">
    <property type="entry name" value="RECEPTOR PROTEIN-TYROSINE KINASE"/>
    <property type="match status" value="1"/>
</dbReference>
<evidence type="ECO:0000256" key="13">
    <source>
        <dbReference type="PIRSR" id="PIRSR000666-1"/>
    </source>
</evidence>
<feature type="disulfide bond" evidence="15">
    <location>
        <begin position="97"/>
        <end position="106"/>
    </location>
</feature>
<evidence type="ECO:0000256" key="2">
    <source>
        <dbReference type="ARBA" id="ARBA00011902"/>
    </source>
</evidence>
<dbReference type="OMA" id="KCEDISC"/>
<dbReference type="EnsemblMetazoa" id="XM_021058864.2">
    <property type="protein sequence ID" value="XP_020914523.1"/>
    <property type="gene ID" value="LOC110252100"/>
</dbReference>
<dbReference type="KEGG" id="epa:110252100"/>
<dbReference type="EC" id="2.7.10.1" evidence="2"/>
<feature type="domain" description="Fibronectin type-III" evidence="19">
    <location>
        <begin position="331"/>
        <end position="443"/>
    </location>
</feature>
<dbReference type="InterPro" id="IPR016257">
    <property type="entry name" value="Tyr_kinase_ephrin_rcpt"/>
</dbReference>
<keyword evidence="7" id="KW-0418">Kinase</keyword>
<evidence type="ECO:0000259" key="18">
    <source>
        <dbReference type="PROSITE" id="PS50011"/>
    </source>
</evidence>
<dbReference type="InterPro" id="IPR001090">
    <property type="entry name" value="Ephrin_rcpt_lig-bd_dom"/>
</dbReference>
<dbReference type="PANTHER" id="PTHR46877">
    <property type="entry name" value="EPH RECEPTOR A5"/>
    <property type="match status" value="1"/>
</dbReference>
<evidence type="ECO:0000256" key="3">
    <source>
        <dbReference type="ARBA" id="ARBA00022679"/>
    </source>
</evidence>
<dbReference type="InterPro" id="IPR036116">
    <property type="entry name" value="FN3_sf"/>
</dbReference>
<comment type="subcellular location">
    <subcellularLocation>
        <location evidence="1">Membrane</location>
        <topology evidence="1">Single-pass type I membrane protein</topology>
    </subcellularLocation>
</comment>
<dbReference type="Pfam" id="PF07714">
    <property type="entry name" value="PK_Tyr_Ser-Thr"/>
    <property type="match status" value="1"/>
</dbReference>
<dbReference type="SUPFAM" id="SSF49785">
    <property type="entry name" value="Galactose-binding domain-like"/>
    <property type="match status" value="1"/>
</dbReference>
<keyword evidence="17" id="KW-0732">Signal</keyword>
<dbReference type="SMART" id="SM00615">
    <property type="entry name" value="EPH_lbd"/>
    <property type="match status" value="1"/>
</dbReference>
<evidence type="ECO:0000259" key="19">
    <source>
        <dbReference type="PROSITE" id="PS50853"/>
    </source>
</evidence>
<dbReference type="PROSITE" id="PS51550">
    <property type="entry name" value="EPH_LBD"/>
    <property type="match status" value="1"/>
</dbReference>
<dbReference type="GO" id="GO:0005005">
    <property type="term" value="F:transmembrane-ephrin receptor activity"/>
    <property type="evidence" value="ECO:0007669"/>
    <property type="project" value="TreeGrafter"/>
</dbReference>
<keyword evidence="5" id="KW-0677">Repeat</keyword>
<dbReference type="PIRSF" id="PIRSF000666">
    <property type="entry name" value="TyrPK_ephrin_receptor"/>
    <property type="match status" value="1"/>
</dbReference>
<dbReference type="Gene3D" id="2.60.120.260">
    <property type="entry name" value="Galactose-binding domain-like"/>
    <property type="match status" value="1"/>
</dbReference>
<evidence type="ECO:0000256" key="4">
    <source>
        <dbReference type="ARBA" id="ARBA00022692"/>
    </source>
</evidence>
<evidence type="ECO:0000256" key="1">
    <source>
        <dbReference type="ARBA" id="ARBA00004479"/>
    </source>
</evidence>
<dbReference type="CDD" id="cd00063">
    <property type="entry name" value="FN3"/>
    <property type="match status" value="2"/>
</dbReference>
<keyword evidence="4 16" id="KW-0812">Transmembrane</keyword>
<dbReference type="InterPro" id="IPR008266">
    <property type="entry name" value="Tyr_kinase_AS"/>
</dbReference>
<feature type="transmembrane region" description="Helical" evidence="16">
    <location>
        <begin position="553"/>
        <end position="574"/>
    </location>
</feature>
<dbReference type="InterPro" id="IPR020635">
    <property type="entry name" value="Tyr_kinase_cat_dom"/>
</dbReference>
<evidence type="ECO:0000256" key="7">
    <source>
        <dbReference type="ARBA" id="ARBA00022777"/>
    </source>
</evidence>
<dbReference type="InterPro" id="IPR000719">
    <property type="entry name" value="Prot_kinase_dom"/>
</dbReference>
<feature type="binding site" evidence="14">
    <location>
        <begin position="640"/>
        <end position="648"/>
    </location>
    <ligand>
        <name>ATP</name>
        <dbReference type="ChEBI" id="CHEBI:30616"/>
    </ligand>
</feature>
<sequence length="934" mass="104010">MKCTFLSSFIFVSIFMASSEAEKETIIEVPNKNSQGNWIWSWTSQWTSTTNGDGKVFYQVCDVSSPSEPNKWIRSNVFLVGDAKRIDVTVEYAVSKCSSVPSITNCKETLKLYVHKTAIQHSFVNNRVPEPWKTLEVYQVFGTTSATNLSTGSLSRSFANTETYSFLTNSSTPYHYFAMQYRGGCFELYSVTISYSVCPSIALPTGLVQLPRTISPANGTIEVSGRCLENAVQPLANNATLYGHCQSNGEWGSEAAGGECLCKAGYGRYLNGPGAVCKDCPMSTYQNSPSASPCKPCPLNSVQNVDRKRCNCKSSFYRTDVESAFHNCTGQPSAPQSIDAISKNATFIKLQWSTPSNLGGRSDIYYDVRCKKCDNEGKNCTAECTGAFISHASKTSMKATVHDLSAYTYYLFEVFAKNGVSPQAEKKGDNPKYTVLLNRTGESIPGVPVLITRVMNSTSVLLSWTLKEPNGVITYYQIGYYPVGQKSNLKVFNKTQKSIIITGLTAGTEYFFQVRASTSVGLGPVARKQIRMTQDKTTIAEGNDKSTDATVPVLASMLALSLLTVAAFIIVYILRKKGLLHRQSPPKEEKRNTNTGREYDQAVIVIDGLSGETSDDIYAFVLDETLWEVPRENLSVIKRLGSGNFGCVDKATAKGLQLCPGQVTVAVKTLKENAADKDKEDFLTELRLMMRLEPHPHVVNLFGCCTKSDGPMSIILEYLPYGDLLGYLRRSRGHEDTYCSGDLRPETKLTSRDLLKFAWMIADGMSFLAKNKCVHRDLAARNVLVGENKICKISDLGLARRIREDVYSRSKAARLPVKWMPPESLFHGVSSIASDVWSYGVVLWEIFTLGDSPYPKYNGKDIPRLLQQGYRMPKPFHLSETLYLLMLRCWQDKPEDRPSFTMICDEVNQYYNTTKDYINLDVFEDALYVNFDVL</sequence>
<dbReference type="SUPFAM" id="SSF49265">
    <property type="entry name" value="Fibronectin type III"/>
    <property type="match status" value="1"/>
</dbReference>
<evidence type="ECO:0000256" key="12">
    <source>
        <dbReference type="ARBA" id="ARBA00023170"/>
    </source>
</evidence>
<dbReference type="PROSITE" id="PS50011">
    <property type="entry name" value="PROTEIN_KINASE_DOM"/>
    <property type="match status" value="1"/>
</dbReference>
<dbReference type="PRINTS" id="PR00109">
    <property type="entry name" value="TYRKINASE"/>
</dbReference>
<reference evidence="21" key="1">
    <citation type="submission" date="2022-11" db="UniProtKB">
        <authorList>
            <consortium name="EnsemblMetazoa"/>
        </authorList>
    </citation>
    <scope>IDENTIFICATION</scope>
</reference>
<dbReference type="Pfam" id="PF00041">
    <property type="entry name" value="fn3"/>
    <property type="match status" value="2"/>
</dbReference>
<dbReference type="SMART" id="SM00060">
    <property type="entry name" value="FN3"/>
    <property type="match status" value="2"/>
</dbReference>
<keyword evidence="22" id="KW-1185">Reference proteome</keyword>
<dbReference type="SUPFAM" id="SSF57184">
    <property type="entry name" value="Growth factor receptor domain"/>
    <property type="match status" value="1"/>
</dbReference>
<evidence type="ECO:0000256" key="5">
    <source>
        <dbReference type="ARBA" id="ARBA00022737"/>
    </source>
</evidence>
<dbReference type="Gene3D" id="3.30.200.20">
    <property type="entry name" value="Phosphorylase Kinase, domain 1"/>
    <property type="match status" value="1"/>
</dbReference>
<dbReference type="SUPFAM" id="SSF56112">
    <property type="entry name" value="Protein kinase-like (PK-like)"/>
    <property type="match status" value="1"/>
</dbReference>
<evidence type="ECO:0000259" key="20">
    <source>
        <dbReference type="PROSITE" id="PS51550"/>
    </source>
</evidence>
<dbReference type="InterPro" id="IPR013783">
    <property type="entry name" value="Ig-like_fold"/>
</dbReference>
<name>A0A913Y519_EXADI</name>
<dbReference type="Gene3D" id="1.10.510.10">
    <property type="entry name" value="Transferase(Phosphotransferase) domain 1"/>
    <property type="match status" value="1"/>
</dbReference>
<dbReference type="InterPro" id="IPR009030">
    <property type="entry name" value="Growth_fac_rcpt_cys_sf"/>
</dbReference>
<keyword evidence="3" id="KW-0808">Transferase</keyword>
<dbReference type="GO" id="GO:0007411">
    <property type="term" value="P:axon guidance"/>
    <property type="evidence" value="ECO:0007669"/>
    <property type="project" value="TreeGrafter"/>
</dbReference>
<evidence type="ECO:0000256" key="9">
    <source>
        <dbReference type="ARBA" id="ARBA00022989"/>
    </source>
</evidence>
<keyword evidence="8 14" id="KW-0067">ATP-binding</keyword>
<dbReference type="InterPro" id="IPR001245">
    <property type="entry name" value="Ser-Thr/Tyr_kinase_cat_dom"/>
</dbReference>
<dbReference type="PROSITE" id="PS00109">
    <property type="entry name" value="PROTEIN_KINASE_TYR"/>
    <property type="match status" value="1"/>
</dbReference>
<keyword evidence="10 16" id="KW-0472">Membrane</keyword>
<dbReference type="PRINTS" id="PR00014">
    <property type="entry name" value="FNTYPEIII"/>
</dbReference>
<dbReference type="AlphaFoldDB" id="A0A913Y519"/>
<dbReference type="InterPro" id="IPR011009">
    <property type="entry name" value="Kinase-like_dom_sf"/>
</dbReference>
<dbReference type="Proteomes" id="UP000887567">
    <property type="component" value="Unplaced"/>
</dbReference>
<evidence type="ECO:0000256" key="16">
    <source>
        <dbReference type="SAM" id="Phobius"/>
    </source>
</evidence>
<keyword evidence="9 16" id="KW-1133">Transmembrane helix</keyword>
<dbReference type="Gene3D" id="2.10.50.10">
    <property type="entry name" value="Tumor Necrosis Factor Receptor, subunit A, domain 2"/>
    <property type="match status" value="1"/>
</dbReference>
<feature type="binding site" evidence="14">
    <location>
        <position position="668"/>
    </location>
    <ligand>
        <name>ATP</name>
        <dbReference type="ChEBI" id="CHEBI:30616"/>
    </ligand>
</feature>
<evidence type="ECO:0000256" key="14">
    <source>
        <dbReference type="PIRSR" id="PIRSR000666-2"/>
    </source>
</evidence>
<dbReference type="GO" id="GO:0005524">
    <property type="term" value="F:ATP binding"/>
    <property type="evidence" value="ECO:0007669"/>
    <property type="project" value="UniProtKB-KW"/>
</dbReference>
<feature type="disulfide bond" evidence="15">
    <location>
        <begin position="61"/>
        <end position="185"/>
    </location>
</feature>
<keyword evidence="6 14" id="KW-0547">Nucleotide-binding</keyword>
<keyword evidence="15" id="KW-1015">Disulfide bond</keyword>
<dbReference type="RefSeq" id="XP_020914523.1">
    <property type="nucleotide sequence ID" value="XM_021058864.2"/>
</dbReference>